<dbReference type="Proteomes" id="UP000222460">
    <property type="component" value="Unassembled WGS sequence"/>
</dbReference>
<evidence type="ECO:0000313" key="2">
    <source>
        <dbReference type="EMBL" id="PHH43484.1"/>
    </source>
</evidence>
<sequence length="330" mass="35587">MKQRASKPTETGSFIDSWRREPEPSCPESINTTFIFSSITSAVGRAFDATRETVAEAADIVGDKVGDLYGATVDTISDAADAVTDVVTEAAEKVGDAVSDAYNSTVETASNAADVVSDVYTAAVESVVDAADKVSDVLSDAYDFTRETITSGYDSSRDYVSDFGTSMATYWNAKKELEERKEKNAETRGENREKAKSEVRERRFSDALAKAKACIDSHEAYFRMLIAMQAVAQASAACNGGASEEDKQQINEFLLGMGGDFLPAKVRAAMNLLASNPPTLKEAFIRARKTGIEAQALFDEIIDFVTTLNGEMSEPQKAFRSGWAQLSAAA</sequence>
<reference evidence="3" key="1">
    <citation type="submission" date="2017-10" db="EMBL/GenBank/DDBJ databases">
        <title>FDA dAtabase for Regulatory Grade micrObial Sequences (FDA-ARGOS): Supporting development and validation of Infectious Disease Dx tests.</title>
        <authorList>
            <person name="Goldberg B."/>
            <person name="Campos J."/>
            <person name="Tallon L."/>
            <person name="Sadzewicz L."/>
            <person name="Ott S."/>
            <person name="Zhao X."/>
            <person name="Nagaraj S."/>
            <person name="Vavikolanu K."/>
            <person name="Aluvathingal J."/>
            <person name="Nadendla S."/>
            <person name="Geyer C."/>
            <person name="Sichtig H."/>
        </authorList>
    </citation>
    <scope>NUCLEOTIDE SEQUENCE [LARGE SCALE GENOMIC DNA]</scope>
    <source>
        <strain evidence="3">FDAARGOS_376</strain>
    </source>
</reference>
<dbReference type="AlphaFoldDB" id="A0A2C5WH60"/>
<organism evidence="2 3">
    <name type="scientific">Pseudomonas putida</name>
    <name type="common">Arthrobacter siderocapsulatus</name>
    <dbReference type="NCBI Taxonomy" id="303"/>
    <lineage>
        <taxon>Bacteria</taxon>
        <taxon>Pseudomonadati</taxon>
        <taxon>Pseudomonadota</taxon>
        <taxon>Gammaproteobacteria</taxon>
        <taxon>Pseudomonadales</taxon>
        <taxon>Pseudomonadaceae</taxon>
        <taxon>Pseudomonas</taxon>
    </lineage>
</organism>
<dbReference type="Gene3D" id="1.20.120.20">
    <property type="entry name" value="Apolipoprotein"/>
    <property type="match status" value="1"/>
</dbReference>
<feature type="compositionally biased region" description="Polar residues" evidence="1">
    <location>
        <begin position="1"/>
        <end position="14"/>
    </location>
</feature>
<dbReference type="RefSeq" id="WP_098968047.1">
    <property type="nucleotide sequence ID" value="NZ_PDKZ01000002.1"/>
</dbReference>
<name>A0A2C5WH60_PSEPU</name>
<comment type="caution">
    <text evidence="2">The sequence shown here is derived from an EMBL/GenBank/DDBJ whole genome shotgun (WGS) entry which is preliminary data.</text>
</comment>
<gene>
    <name evidence="2" type="ORF">CRX57_25805</name>
</gene>
<protein>
    <submittedName>
        <fullName evidence="2">Uncharacterized protein</fullName>
    </submittedName>
</protein>
<accession>A0A2C5WH60</accession>
<feature type="region of interest" description="Disordered" evidence="1">
    <location>
        <begin position="1"/>
        <end position="26"/>
    </location>
</feature>
<evidence type="ECO:0000313" key="3">
    <source>
        <dbReference type="Proteomes" id="UP000222460"/>
    </source>
</evidence>
<dbReference type="EMBL" id="PDKZ01000002">
    <property type="protein sequence ID" value="PHH43484.1"/>
    <property type="molecule type" value="Genomic_DNA"/>
</dbReference>
<evidence type="ECO:0000256" key="1">
    <source>
        <dbReference type="SAM" id="MobiDB-lite"/>
    </source>
</evidence>
<feature type="region of interest" description="Disordered" evidence="1">
    <location>
        <begin position="178"/>
        <end position="197"/>
    </location>
</feature>
<proteinExistence type="predicted"/>